<keyword evidence="4" id="KW-0963">Cytoplasm</keyword>
<feature type="domain" description="IPO4/5-like TPR repeats" evidence="9">
    <location>
        <begin position="113"/>
        <end position="269"/>
    </location>
</feature>
<dbReference type="Pfam" id="PF13513">
    <property type="entry name" value="HEAT_EZ"/>
    <property type="match status" value="1"/>
</dbReference>
<accession>A0A1E3QHL2</accession>
<protein>
    <recommendedName>
        <fullName evidence="12">TOG domain-containing protein</fullName>
    </recommendedName>
</protein>
<dbReference type="Pfam" id="PF25780">
    <property type="entry name" value="TPR_IPO5"/>
    <property type="match status" value="1"/>
</dbReference>
<dbReference type="GO" id="GO:0061608">
    <property type="term" value="F:nuclear import signal receptor activity"/>
    <property type="evidence" value="ECO:0007669"/>
    <property type="project" value="EnsemblFungi"/>
</dbReference>
<evidence type="ECO:0000256" key="5">
    <source>
        <dbReference type="ARBA" id="ARBA00022737"/>
    </source>
</evidence>
<dbReference type="InterPro" id="IPR016024">
    <property type="entry name" value="ARM-type_fold"/>
</dbReference>
<evidence type="ECO:0000256" key="1">
    <source>
        <dbReference type="ARBA" id="ARBA00004123"/>
    </source>
</evidence>
<dbReference type="GO" id="GO:0034399">
    <property type="term" value="C:nuclear periphery"/>
    <property type="evidence" value="ECO:0007669"/>
    <property type="project" value="EnsemblFungi"/>
</dbReference>
<comment type="subcellular location">
    <subcellularLocation>
        <location evidence="2">Cytoplasm</location>
    </subcellularLocation>
    <subcellularLocation>
        <location evidence="1">Nucleus</location>
    </subcellularLocation>
</comment>
<evidence type="ECO:0000313" key="10">
    <source>
        <dbReference type="EMBL" id="ODQ77120.1"/>
    </source>
</evidence>
<dbReference type="Pfam" id="PF18808">
    <property type="entry name" value="Importin_rep_4"/>
    <property type="match status" value="1"/>
</dbReference>
<dbReference type="Gene3D" id="6.10.140.1700">
    <property type="match status" value="1"/>
</dbReference>
<keyword evidence="3" id="KW-0813">Transport</keyword>
<feature type="domain" description="Importin subunit beta-1/Transportin-1-like TPR repeats" evidence="8">
    <location>
        <begin position="469"/>
        <end position="637"/>
    </location>
</feature>
<gene>
    <name evidence="10" type="ORF">BABINDRAFT_163848</name>
</gene>
<proteinExistence type="predicted"/>
<dbReference type="InterPro" id="IPR041389">
    <property type="entry name" value="Importin_rep_6"/>
</dbReference>
<reference evidence="11" key="1">
    <citation type="submission" date="2016-05" db="EMBL/GenBank/DDBJ databases">
        <title>Comparative genomics of biotechnologically important yeasts.</title>
        <authorList>
            <consortium name="DOE Joint Genome Institute"/>
            <person name="Riley R."/>
            <person name="Haridas S."/>
            <person name="Wolfe K.H."/>
            <person name="Lopes M.R."/>
            <person name="Hittinger C.T."/>
            <person name="Goker M."/>
            <person name="Salamov A."/>
            <person name="Wisecaver J."/>
            <person name="Long T.M."/>
            <person name="Aerts A.L."/>
            <person name="Barry K."/>
            <person name="Choi C."/>
            <person name="Clum A."/>
            <person name="Coughlan A.Y."/>
            <person name="Deshpande S."/>
            <person name="Douglass A.P."/>
            <person name="Hanson S.J."/>
            <person name="Klenk H.-P."/>
            <person name="Labutti K."/>
            <person name="Lapidus A."/>
            <person name="Lindquist E."/>
            <person name="Lipzen A."/>
            <person name="Meier-Kolthoff J.P."/>
            <person name="Ohm R.A."/>
            <person name="Otillar R.P."/>
            <person name="Pangilinan J."/>
            <person name="Peng Y."/>
            <person name="Rokas A."/>
            <person name="Rosa C.A."/>
            <person name="Scheuner C."/>
            <person name="Sibirny A.A."/>
            <person name="Slot J.C."/>
            <person name="Stielow J.B."/>
            <person name="Sun H."/>
            <person name="Kurtzman C.P."/>
            <person name="Blackwell M."/>
            <person name="Grigoriev I.V."/>
            <person name="Jeffries T.W."/>
        </authorList>
    </citation>
    <scope>NUCLEOTIDE SEQUENCE [LARGE SCALE GENOMIC DNA]</scope>
    <source>
        <strain evidence="11">NRRL Y-12698</strain>
    </source>
</reference>
<dbReference type="Pfam" id="PF18829">
    <property type="entry name" value="Importin_rep_6"/>
    <property type="match status" value="1"/>
</dbReference>
<evidence type="ECO:0000256" key="3">
    <source>
        <dbReference type="ARBA" id="ARBA00022448"/>
    </source>
</evidence>
<dbReference type="InterPro" id="IPR058584">
    <property type="entry name" value="IMB1_TNPO1-like_TPR"/>
</dbReference>
<dbReference type="InterPro" id="IPR057672">
    <property type="entry name" value="TPR_IPO4/5"/>
</dbReference>
<keyword evidence="6" id="KW-0653">Protein transport</keyword>
<evidence type="ECO:0000313" key="11">
    <source>
        <dbReference type="Proteomes" id="UP000094336"/>
    </source>
</evidence>
<keyword evidence="11" id="KW-1185">Reference proteome</keyword>
<dbReference type="RefSeq" id="XP_018982448.1">
    <property type="nucleotide sequence ID" value="XM_019130140.1"/>
</dbReference>
<dbReference type="EMBL" id="KV454443">
    <property type="protein sequence ID" value="ODQ77120.1"/>
    <property type="molecule type" value="Genomic_DNA"/>
</dbReference>
<evidence type="ECO:0000256" key="4">
    <source>
        <dbReference type="ARBA" id="ARBA00022490"/>
    </source>
</evidence>
<dbReference type="InterPro" id="IPR040122">
    <property type="entry name" value="Importin_beta"/>
</dbReference>
<organism evidence="10 11">
    <name type="scientific">Babjeviella inositovora NRRL Y-12698</name>
    <dbReference type="NCBI Taxonomy" id="984486"/>
    <lineage>
        <taxon>Eukaryota</taxon>
        <taxon>Fungi</taxon>
        <taxon>Dikarya</taxon>
        <taxon>Ascomycota</taxon>
        <taxon>Saccharomycotina</taxon>
        <taxon>Pichiomycetes</taxon>
        <taxon>Serinales incertae sedis</taxon>
        <taxon>Babjeviella</taxon>
    </lineage>
</organism>
<dbReference type="Proteomes" id="UP000094336">
    <property type="component" value="Unassembled WGS sequence"/>
</dbReference>
<evidence type="ECO:0000256" key="2">
    <source>
        <dbReference type="ARBA" id="ARBA00004496"/>
    </source>
</evidence>
<evidence type="ECO:0008006" key="12">
    <source>
        <dbReference type="Google" id="ProtNLM"/>
    </source>
</evidence>
<dbReference type="SUPFAM" id="SSF48371">
    <property type="entry name" value="ARM repeat"/>
    <property type="match status" value="2"/>
</dbReference>
<evidence type="ECO:0000256" key="6">
    <source>
        <dbReference type="ARBA" id="ARBA00022927"/>
    </source>
</evidence>
<dbReference type="GO" id="GO:0005737">
    <property type="term" value="C:cytoplasm"/>
    <property type="evidence" value="ECO:0007669"/>
    <property type="project" value="UniProtKB-SubCell"/>
</dbReference>
<sequence length="1091" mass="117656">MSALPADINAMLMTLMAGLSSVDNTTRAAAEKSLTSEWTKKARVEMLLIFLAEQAAQGETEAARAFAAVLFRRIAIKSPEETTSVTDRNLGYTSDAVKAQLRATLLAGFSAPQTNGIRHKLADAISELAKEDLPASESWPELLPALFAATQGADASFRESAFRILAAAPELIDSSFVELVLPVFTAGFDDANDDVRIAACTAFVAFFQNLPKKAWPALSPLLPNLLNSLPKFLQSGEENALASVLESLIELVELAPKMFQPLFSSIIEFCGMVSKNKELDAAARMAALELLTTFSETSPKMCQKEPSYTASMVVQCLSLMTEVCIDDDEAADWAAADDADDDDEPEYDAARQALDRVALRLGGACLAGPLFQYLPQMLQSAEWRERQAALMALSAAAEGCCDVLITEIPKILDMILPSLNDAHPRVQYACCNALGQISTDFSDVIQKTAGDRIIPALVSKLTGASIPRVQAHAAAALVNFSENASKDVLEPYLDDLLTNLLQLLLSPHKYVQEQVLTTIAIIADAAEKKFVKYYDTLMPLLFNVLKTDTDKEHSLLKAKCIECSTLIATAVGKEKFAPHCAELIQIFAHIQEQTVDEDDAVKPYLEQGWGRVCRIIGADFLPYLPGVLPPLFIAAKATQDISLLEEDEAEELGQNEAWDVIQLSGKHIAVHTAVLDDKASAMDLLRTYAEVLKGDFYPYVQEIATEIVMPAFDFYLHDGVRHSAAMCIPALLRCAIAATGAKTSPEVLALWALAVDKLFDALANEPVTELIISYYTAIVVSVDTLGPNCLSSTQLDAFVKAVEVNMTDIHQRISARDAGDDEYTENVDDEEEEYTDEEILDELNRAIGSVFKACKGAFVPGFQKLVPIVAAYINDSNAAIKLAGICIISDLLENTGTDSYHFKDLFLNAVGEGLASSDAAIRQSCAFSVGAAAQHGGEQYAQFVLAALEPLFAIITGQGARSDENVNATDNAVSAVAKIARTYGASIPNLDAVLAQWVKALPVLHDTEAAQFAYVFLSELITSGHACVADVAQTVDVVIQALVHAAIAGKTAEAVVGATKQLLGTVPQAEAMAMLGRYPVEAQTVIQKWFA</sequence>
<dbReference type="InterPro" id="IPR041653">
    <property type="entry name" value="Importin_rep_4"/>
</dbReference>
<dbReference type="Pfam" id="PF18816">
    <property type="entry name" value="Importin_rep_5"/>
    <property type="match status" value="1"/>
</dbReference>
<dbReference type="AlphaFoldDB" id="A0A1E3QHL2"/>
<evidence type="ECO:0000259" key="9">
    <source>
        <dbReference type="Pfam" id="PF25780"/>
    </source>
</evidence>
<dbReference type="InterPro" id="IPR040928">
    <property type="entry name" value="Importin_rep_5"/>
</dbReference>
<keyword evidence="7" id="KW-0539">Nucleus</keyword>
<evidence type="ECO:0000259" key="8">
    <source>
        <dbReference type="Pfam" id="PF25574"/>
    </source>
</evidence>
<dbReference type="STRING" id="984486.A0A1E3QHL2"/>
<dbReference type="OrthoDB" id="543373at2759"/>
<dbReference type="GeneID" id="30147993"/>
<keyword evidence="5" id="KW-0677">Repeat</keyword>
<dbReference type="GO" id="GO:0006606">
    <property type="term" value="P:protein import into nucleus"/>
    <property type="evidence" value="ECO:0007669"/>
    <property type="project" value="EnsemblFungi"/>
</dbReference>
<dbReference type="InterPro" id="IPR011989">
    <property type="entry name" value="ARM-like"/>
</dbReference>
<dbReference type="Pfam" id="PF25574">
    <property type="entry name" value="TPR_IMB1"/>
    <property type="match status" value="1"/>
</dbReference>
<dbReference type="PANTHER" id="PTHR10527">
    <property type="entry name" value="IMPORTIN BETA"/>
    <property type="match status" value="1"/>
</dbReference>
<name>A0A1E3QHL2_9ASCO</name>
<dbReference type="Gene3D" id="1.25.10.10">
    <property type="entry name" value="Leucine-rich Repeat Variant"/>
    <property type="match status" value="1"/>
</dbReference>
<evidence type="ECO:0000256" key="7">
    <source>
        <dbReference type="ARBA" id="ARBA00023242"/>
    </source>
</evidence>